<sequence>MTSYEESGSFPGNRNIVAHLVLEEEYSNRREVYAPVLTTATSTVPLTSALRTNLMRTHWNRLEPILKTVLIDILQSQISFSTWPRKVVGKEIRRFSTTTPKHLCWIRM</sequence>
<name>A0AC35THF1_9BILA</name>
<proteinExistence type="predicted"/>
<evidence type="ECO:0000313" key="1">
    <source>
        <dbReference type="Proteomes" id="UP000095286"/>
    </source>
</evidence>
<protein>
    <submittedName>
        <fullName evidence="2">Uncharacterized protein</fullName>
    </submittedName>
</protein>
<accession>A0AC35THF1</accession>
<reference evidence="2" key="1">
    <citation type="submission" date="2016-11" db="UniProtKB">
        <authorList>
            <consortium name="WormBaseParasite"/>
        </authorList>
    </citation>
    <scope>IDENTIFICATION</scope>
    <source>
        <strain evidence="2">KR3021</strain>
    </source>
</reference>
<dbReference type="WBParaSite" id="RSKR_0000071350.1">
    <property type="protein sequence ID" value="RSKR_0000071350.1"/>
    <property type="gene ID" value="RSKR_0000071350"/>
</dbReference>
<evidence type="ECO:0000313" key="2">
    <source>
        <dbReference type="WBParaSite" id="RSKR_0000071350.1"/>
    </source>
</evidence>
<organism evidence="1 2">
    <name type="scientific">Rhabditophanes sp. KR3021</name>
    <dbReference type="NCBI Taxonomy" id="114890"/>
    <lineage>
        <taxon>Eukaryota</taxon>
        <taxon>Metazoa</taxon>
        <taxon>Ecdysozoa</taxon>
        <taxon>Nematoda</taxon>
        <taxon>Chromadorea</taxon>
        <taxon>Rhabditida</taxon>
        <taxon>Tylenchina</taxon>
        <taxon>Panagrolaimomorpha</taxon>
        <taxon>Strongyloidoidea</taxon>
        <taxon>Alloionematidae</taxon>
        <taxon>Rhabditophanes</taxon>
    </lineage>
</organism>
<dbReference type="Proteomes" id="UP000095286">
    <property type="component" value="Unplaced"/>
</dbReference>